<proteinExistence type="predicted"/>
<gene>
    <name evidence="1" type="ORF">PSTG_16701</name>
</gene>
<keyword evidence="2" id="KW-1185">Reference proteome</keyword>
<evidence type="ECO:0000313" key="2">
    <source>
        <dbReference type="Proteomes" id="UP000054564"/>
    </source>
</evidence>
<dbReference type="AlphaFoldDB" id="A0A0L0US81"/>
<name>A0A0L0US81_9BASI</name>
<organism evidence="1 2">
    <name type="scientific">Puccinia striiformis f. sp. tritici PST-78</name>
    <dbReference type="NCBI Taxonomy" id="1165861"/>
    <lineage>
        <taxon>Eukaryota</taxon>
        <taxon>Fungi</taxon>
        <taxon>Dikarya</taxon>
        <taxon>Basidiomycota</taxon>
        <taxon>Pucciniomycotina</taxon>
        <taxon>Pucciniomycetes</taxon>
        <taxon>Pucciniales</taxon>
        <taxon>Pucciniaceae</taxon>
        <taxon>Puccinia</taxon>
    </lineage>
</organism>
<comment type="caution">
    <text evidence="1">The sequence shown here is derived from an EMBL/GenBank/DDBJ whole genome shotgun (WGS) entry which is preliminary data.</text>
</comment>
<sequence length="167" mass="18922">MKRASRTPITTSCSDREWEKRELRDIGWQAGLMVPDDDLGRSWLPQKQASEVKTWAGQCSQKFEARTNVTKATRAIVRTQNRCNPSCFIYTQKVELQIVGPAAYFLRSMQSRTAHIESARPVRSTARLPAGSKIQIIPDRLEMIARFTQGDCQTCHVTNNRALPVVT</sequence>
<dbReference type="Proteomes" id="UP000054564">
    <property type="component" value="Unassembled WGS sequence"/>
</dbReference>
<accession>A0A0L0US81</accession>
<protein>
    <submittedName>
        <fullName evidence="1">Uncharacterized protein</fullName>
    </submittedName>
</protein>
<reference evidence="2" key="1">
    <citation type="submission" date="2014-03" db="EMBL/GenBank/DDBJ databases">
        <title>The Genome Sequence of Puccinia striiformis f. sp. tritici PST-78.</title>
        <authorList>
            <consortium name="The Broad Institute Genome Sequencing Platform"/>
            <person name="Cuomo C."/>
            <person name="Hulbert S."/>
            <person name="Chen X."/>
            <person name="Walker B."/>
            <person name="Young S.K."/>
            <person name="Zeng Q."/>
            <person name="Gargeya S."/>
            <person name="Fitzgerald M."/>
            <person name="Haas B."/>
            <person name="Abouelleil A."/>
            <person name="Alvarado L."/>
            <person name="Arachchi H.M."/>
            <person name="Berlin A.M."/>
            <person name="Chapman S.B."/>
            <person name="Goldberg J."/>
            <person name="Griggs A."/>
            <person name="Gujja S."/>
            <person name="Hansen M."/>
            <person name="Howarth C."/>
            <person name="Imamovic A."/>
            <person name="Larimer J."/>
            <person name="McCowan C."/>
            <person name="Montmayeur A."/>
            <person name="Murphy C."/>
            <person name="Neiman D."/>
            <person name="Pearson M."/>
            <person name="Priest M."/>
            <person name="Roberts A."/>
            <person name="Saif S."/>
            <person name="Shea T."/>
            <person name="Sisk P."/>
            <person name="Sykes S."/>
            <person name="Wortman J."/>
            <person name="Nusbaum C."/>
            <person name="Birren B."/>
        </authorList>
    </citation>
    <scope>NUCLEOTIDE SEQUENCE [LARGE SCALE GENOMIC DNA]</scope>
    <source>
        <strain evidence="2">race PST-78</strain>
    </source>
</reference>
<dbReference type="EMBL" id="AJIL01000295">
    <property type="protein sequence ID" value="KNE89840.1"/>
    <property type="molecule type" value="Genomic_DNA"/>
</dbReference>
<evidence type="ECO:0000313" key="1">
    <source>
        <dbReference type="EMBL" id="KNE89840.1"/>
    </source>
</evidence>